<feature type="disulfide bond" evidence="8">
    <location>
        <begin position="1424"/>
        <end position="1485"/>
    </location>
</feature>
<feature type="transmembrane region" description="Helical" evidence="10">
    <location>
        <begin position="2429"/>
        <end position="2462"/>
    </location>
</feature>
<feature type="domain" description="Ig-like" evidence="12">
    <location>
        <begin position="350"/>
        <end position="433"/>
    </location>
</feature>
<feature type="disulfide bond" evidence="8">
    <location>
        <begin position="282"/>
        <end position="343"/>
    </location>
</feature>
<dbReference type="FunFam" id="3.10.250.10:FF:000002">
    <property type="entry name" value="Scavenger receptor cysteine-rich type 1 protein M130"/>
    <property type="match status" value="2"/>
</dbReference>
<feature type="region of interest" description="Disordered" evidence="9">
    <location>
        <begin position="48"/>
        <end position="157"/>
    </location>
</feature>
<dbReference type="FunFam" id="2.60.40.10:FF:000033">
    <property type="entry name" value="Killer cell immunoglobulin-like receptor"/>
    <property type="match status" value="2"/>
</dbReference>
<evidence type="ECO:0000256" key="7">
    <source>
        <dbReference type="ARBA" id="ARBA00023319"/>
    </source>
</evidence>
<dbReference type="SUPFAM" id="SSF56487">
    <property type="entry name" value="SRCR-like"/>
    <property type="match status" value="10"/>
</dbReference>
<feature type="domain" description="Ig-like" evidence="12">
    <location>
        <begin position="442"/>
        <end position="535"/>
    </location>
</feature>
<feature type="disulfide bond" evidence="8">
    <location>
        <begin position="1836"/>
        <end position="1897"/>
    </location>
</feature>
<dbReference type="SUPFAM" id="SSF48726">
    <property type="entry name" value="Immunoglobulin"/>
    <property type="match status" value="12"/>
</dbReference>
<dbReference type="GO" id="GO:0005886">
    <property type="term" value="C:plasma membrane"/>
    <property type="evidence" value="ECO:0007669"/>
    <property type="project" value="TreeGrafter"/>
</dbReference>
<dbReference type="Gene3D" id="2.60.40.10">
    <property type="entry name" value="Immunoglobulins"/>
    <property type="match status" value="11"/>
</dbReference>
<feature type="disulfide bond" evidence="8">
    <location>
        <begin position="971"/>
        <end position="1032"/>
    </location>
</feature>
<keyword evidence="2" id="KW-0964">Secreted</keyword>
<feature type="domain" description="SRCR" evidence="11">
    <location>
        <begin position="594"/>
        <end position="656"/>
    </location>
</feature>
<dbReference type="FunFam" id="3.10.250.10:FF:000003">
    <property type="entry name" value="Deleted in malignant brain tumors 1"/>
    <property type="match status" value="2"/>
</dbReference>
<feature type="domain" description="Ig-like" evidence="12">
    <location>
        <begin position="1904"/>
        <end position="1991"/>
    </location>
</feature>
<dbReference type="EMBL" id="JAUYZG010000001">
    <property type="protein sequence ID" value="KAK2916399.1"/>
    <property type="molecule type" value="Genomic_DNA"/>
</dbReference>
<feature type="domain" description="SRCR" evidence="11">
    <location>
        <begin position="659"/>
        <end position="764"/>
    </location>
</feature>
<dbReference type="PANTHER" id="PTHR48071">
    <property type="entry name" value="SRCR DOMAIN-CONTAINING PROTEIN"/>
    <property type="match status" value="1"/>
</dbReference>
<feature type="disulfide bond" evidence="8">
    <location>
        <begin position="2158"/>
        <end position="2222"/>
    </location>
</feature>
<feature type="transmembrane region" description="Helical" evidence="10">
    <location>
        <begin position="1228"/>
        <end position="1251"/>
    </location>
</feature>
<evidence type="ECO:0000256" key="8">
    <source>
        <dbReference type="PROSITE-ProRule" id="PRU00196"/>
    </source>
</evidence>
<dbReference type="InterPro" id="IPR036772">
    <property type="entry name" value="SRCR-like_dom_sf"/>
</dbReference>
<feature type="disulfide bond" evidence="8">
    <location>
        <begin position="1002"/>
        <end position="1012"/>
    </location>
</feature>
<evidence type="ECO:0000256" key="1">
    <source>
        <dbReference type="ARBA" id="ARBA00004613"/>
    </source>
</evidence>
<dbReference type="InterPro" id="IPR003599">
    <property type="entry name" value="Ig_sub"/>
</dbReference>
<organism evidence="13 14">
    <name type="scientific">Cirrhinus molitorella</name>
    <name type="common">mud carp</name>
    <dbReference type="NCBI Taxonomy" id="172907"/>
    <lineage>
        <taxon>Eukaryota</taxon>
        <taxon>Metazoa</taxon>
        <taxon>Chordata</taxon>
        <taxon>Craniata</taxon>
        <taxon>Vertebrata</taxon>
        <taxon>Euteleostomi</taxon>
        <taxon>Actinopterygii</taxon>
        <taxon>Neopterygii</taxon>
        <taxon>Teleostei</taxon>
        <taxon>Ostariophysi</taxon>
        <taxon>Cypriniformes</taxon>
        <taxon>Cyprinidae</taxon>
        <taxon>Labeoninae</taxon>
        <taxon>Labeonini</taxon>
        <taxon>Cirrhinus</taxon>
    </lineage>
</organism>
<feature type="transmembrane region" description="Helical" evidence="10">
    <location>
        <begin position="537"/>
        <end position="570"/>
    </location>
</feature>
<dbReference type="PROSITE" id="PS50835">
    <property type="entry name" value="IG_LIKE"/>
    <property type="match status" value="9"/>
</dbReference>
<comment type="caution">
    <text evidence="13">The sequence shown here is derived from an EMBL/GenBank/DDBJ whole genome shotgun (WGS) entry which is preliminary data.</text>
</comment>
<gene>
    <name evidence="13" type="ORF">Q8A67_000773</name>
</gene>
<evidence type="ECO:0000313" key="14">
    <source>
        <dbReference type="Proteomes" id="UP001187343"/>
    </source>
</evidence>
<feature type="domain" description="Ig-like" evidence="12">
    <location>
        <begin position="1695"/>
        <end position="1788"/>
    </location>
</feature>
<dbReference type="InterPro" id="IPR036179">
    <property type="entry name" value="Ig-like_dom_sf"/>
</dbReference>
<dbReference type="InterPro" id="IPR003598">
    <property type="entry name" value="Ig_sub2"/>
</dbReference>
<evidence type="ECO:0000256" key="10">
    <source>
        <dbReference type="SAM" id="Phobius"/>
    </source>
</evidence>
<feature type="disulfide bond" evidence="8">
    <location>
        <begin position="958"/>
        <end position="1022"/>
    </location>
</feature>
<evidence type="ECO:0000259" key="12">
    <source>
        <dbReference type="PROSITE" id="PS50835"/>
    </source>
</evidence>
<keyword evidence="10" id="KW-0472">Membrane</keyword>
<feature type="domain" description="SRCR" evidence="11">
    <location>
        <begin position="244"/>
        <end position="344"/>
    </location>
</feature>
<keyword evidence="14" id="KW-1185">Reference proteome</keyword>
<keyword evidence="10" id="KW-0812">Transmembrane</keyword>
<feature type="domain" description="SRCR" evidence="11">
    <location>
        <begin position="1798"/>
        <end position="1898"/>
    </location>
</feature>
<feature type="disulfide bond" evidence="8">
    <location>
        <begin position="1321"/>
        <end position="1382"/>
    </location>
</feature>
<evidence type="ECO:0000256" key="2">
    <source>
        <dbReference type="ARBA" id="ARBA00022525"/>
    </source>
</evidence>
<evidence type="ECO:0000256" key="5">
    <source>
        <dbReference type="ARBA" id="ARBA00023157"/>
    </source>
</evidence>
<evidence type="ECO:0000256" key="4">
    <source>
        <dbReference type="ARBA" id="ARBA00022737"/>
    </source>
</evidence>
<feature type="disulfide bond" evidence="8">
    <location>
        <begin position="2052"/>
        <end position="2116"/>
    </location>
</feature>
<dbReference type="InterPro" id="IPR007110">
    <property type="entry name" value="Ig-like_dom"/>
</dbReference>
<dbReference type="PROSITE" id="PS50287">
    <property type="entry name" value="SRCR_2"/>
    <property type="match status" value="10"/>
</dbReference>
<feature type="disulfide bond" evidence="8">
    <location>
        <begin position="1411"/>
        <end position="1475"/>
    </location>
</feature>
<feature type="disulfide bond" evidence="8">
    <location>
        <begin position="2096"/>
        <end position="2106"/>
    </location>
</feature>
<feature type="domain" description="SRCR" evidence="11">
    <location>
        <begin position="2027"/>
        <end position="2127"/>
    </location>
</feature>
<proteinExistence type="predicted"/>
<sequence>MPGTEMEGFPHIFPVVPAPSPRFPHCARTQPTACRHFPHCARTQPTLPPLRQLPAHSVPTLPPLCPHPAHSVPTLPPLRPHPAHASPAAPAPSPQRAHTSPTAPAPSPRFPHCARTQPTLPPLRLHPAHSVPTLPPLCPHPAHASPTAPAPSPQPSVLTSVTGNYSIRLVNGKNDCSGRVEILYNGQWGTVCDDGWDINDASVVCRQLGCGRAVSAHGSAHFGKGSGQIWLDDVGCSGSQLLDIRLISGSDSCCGRVEIRYNGQWGTVCDDNWDMNDAAVVCRQLQCGSAISAPHGAAFGQGSGSIWLDNVECSGSEGALSQCSHTEPGKHNCNHGKDAGVVCSGELQMPTLTSTNAIVSPGENIQFRCTAPKPRCNVNAEFQIFRNKSSISSQKHVSSVTFNYNVDVSHQGKFSCHYSYQNNIKSPLSNTVNITVVDLQQPSISHSAPDGQFVEGPQGPVITRGHSFTIICSTQSQFPGGSFHLFRGSNITRSESAVNHSASFFFPEADYSHEGNYSCVYEVSVSSRSFRSSASELLLITITASLLPVIAAAVSAVLLLLSVLIIILLLKRRQKQRNKETHSKCSFTKGDYNIRLVNGKNDCSGRVEILYNSQWGTVCDDNWDIEDAAVVCRQLGCGRAVSAHGGAHFGQGRGQLPDIRLVNGSDSCCGRVEIRYNGQWGTVCDDDWDMNDAAVVCRQLQCGSAISAPHRAVFGQGSGLIWLDGVKCSGELQMPTLSLTSTNAVVSRGENIQFRCTAPKPRCNANAEFQLFRNKSSISSQKHVSSVTFNLVNVDVSHQGSYSCHYSYQNNTNSPLSNTVNITVVDLQQPSISHSAPDGMFFEGPQGPVITRGHSFTIICSTESQFPGGSFHLFRASNITRSESAVNHSASFFFPEADYSHEGNYSCVYEASISSRSFCSSASELLLITITDLRLVSGSDSCCGRVEVRYNGQWGTVCDDDWDMNDAAVVCRQLKCGSAISAPHGAAFGQGSGSIWLDNVECSGSEGTLTQCSHNGLGNHNCNHGKDAGVVCSGELQMPTLSLTSTHAVVSRGENIQLRCTTPKPRCNANAEFQLFRNSVSVSSQKHISSVTFNHNVDITHQGSYSCHYSYQSNIKSLLSSTVIITVVDLQQPNISHSAPDGPFVEGPQGPVITRGHSFTIICSTESQFPGGSFHLFRGSNITRSESAVNHSAPFFFPEADYSHEGNYSCVYEVSVSSRSFRSSASELLFITITVSGVLLLFSVLIVILLLKRRQKQRSKETHSKCTFTKASALTSVRGDYSIRLVNGNNNCSGRVEILYGGTWGTVCDDDWDMNDAAVVCRQLRCGTANSAHGSAHFGQGSGQIWLDDVRCSGSESSLTQCSHPSFGTHNCGHSEDAGVVCLKDTKLISGSDSCCGRVEVRYNGQWGTVCDDNWDMNDAAVVCRQLQCGSAISAPHGAAFGQGSGLIWLDDVKCLESEGTLTQCSHRGLGTHNCNHGEDAGVVCSGELQMPTLSLTSTHAIVSHGENIQFRCTTPKPRCNANAEFQLYISGKLISSQKHVSSVTFNLVNLNISHQGSYSCCYSYQNKTTKSPWSNTVIITVVDLQQPSISHSAPDGQFVEGPQGPVITRGHSFTIICSTESQFHGVSFHLFRGSNITRSESAVNHSASFFFPEADYSHEGNYSCVYEVSVSSRSFCSSASELLLITITVNLQQPSISHSAPDEQFVVGSQGPVITRGHSFTIICSTESQFPGGSFHLFRGSNITRSESAVNHSASFIFPEADYSHEGNYSCVYEVSVSSRSFRSSASELLLITITDLRLVSGSDSCCGRVEIRYNGQWGTVCDDDWDMNDAAVVCRQLQCGSAISAPHGAAFGQGSGSIWLDDVECSGSEISLTQCSHHGLGTHDCNHGEDAGVVCSDELQIPTLSLTSTHAVVSPGENIQFRCTTPKPRCNANAEFQLFRNSLSVSSQKHVSSVTFNFNVNISHQGSYSCHYSYQNNIKSHLSNTVIITVVDLQQPSISHSAPDGWFVEGPQGPVITRGHRSYSIRLVNGNNNCSGRVEVLYNGQWGTVCDDDWDMNDAAVVCRQLGCGTAVSANGSAHFGQGSGQIWLDDVRCSGSESSLTQCSHPSFGSHNCNHGEDAGVVCLDQLPDIRLVSESDSCCGRVEIRYNSQWGTVCDDNWDMNDAAVVCRQLQCGSAISAPHGAAFGQGSGSIWLDDVECSGSEGNLTQCSHPELGKHNCGHGEDAGVVCSGELQMPTLSLTSTHAVVSRGENIQFRCTTPKPRCNANAEFQLFRNKSSISSQKHVSSVTFNLVNVDASHQGSYSCHYSYQNNIKSPLSNTVIITVVDLQQPSISHSAPDGRFVEGPQGPVITRGHSFTIICSTESQFPGGFFHLFRGSNITRSESSVSHSASFFFPEADYSHEENYSCVYEVSVSSRSFRSSASELLLITITASLLPVIGAAVSAVLLLLSVLIFVLLLKRRQKQRNKEIPLRCSFRNGAANTYAGASYDKRNEEDDEADYENVQINAKNMDCEVSVNADTFDSEEDYVNVDITENKTVVNKSDENIYESYCDEY</sequence>
<dbReference type="PROSITE" id="PS00420">
    <property type="entry name" value="SRCR_1"/>
    <property type="match status" value="3"/>
</dbReference>
<feature type="disulfide bond" evidence="8">
    <location>
        <begin position="269"/>
        <end position="333"/>
    </location>
</feature>
<dbReference type="InterPro" id="IPR001190">
    <property type="entry name" value="SRCR"/>
</dbReference>
<keyword evidence="7" id="KW-0393">Immunoglobulin domain</keyword>
<feature type="disulfide bond" evidence="8">
    <location>
        <begin position="1867"/>
        <end position="1877"/>
    </location>
</feature>
<evidence type="ECO:0008006" key="15">
    <source>
        <dbReference type="Google" id="ProtNLM"/>
    </source>
</evidence>
<evidence type="ECO:0000256" key="9">
    <source>
        <dbReference type="SAM" id="MobiDB-lite"/>
    </source>
</evidence>
<dbReference type="FunFam" id="3.10.250.10:FF:000006">
    <property type="entry name" value="neurotrypsin isoform X2"/>
    <property type="match status" value="5"/>
</dbReference>
<keyword evidence="6" id="KW-0325">Glycoprotein</keyword>
<feature type="domain" description="Ig-like" evidence="12">
    <location>
        <begin position="1039"/>
        <end position="1126"/>
    </location>
</feature>
<comment type="caution">
    <text evidence="8">Lacks conserved residue(s) required for the propagation of feature annotation.</text>
</comment>
<feature type="disulfide bond" evidence="8">
    <location>
        <begin position="1823"/>
        <end position="1887"/>
    </location>
</feature>
<dbReference type="PANTHER" id="PTHR48071:SF15">
    <property type="entry name" value="SRCR DOMAIN-CONTAINING PROTEIN"/>
    <property type="match status" value="1"/>
</dbReference>
<feature type="disulfide bond" evidence="8">
    <location>
        <begin position="1352"/>
        <end position="1362"/>
    </location>
</feature>
<feature type="domain" description="Ig-like" evidence="12">
    <location>
        <begin position="1492"/>
        <end position="1561"/>
    </location>
</feature>
<feature type="disulfide bond" evidence="8">
    <location>
        <begin position="1455"/>
        <end position="1465"/>
    </location>
</feature>
<dbReference type="PRINTS" id="PR00258">
    <property type="entry name" value="SPERACTRCPTR"/>
</dbReference>
<evidence type="ECO:0000256" key="3">
    <source>
        <dbReference type="ARBA" id="ARBA00022729"/>
    </source>
</evidence>
<name>A0AA88QPG4_9TELE</name>
<evidence type="ECO:0000259" key="11">
    <source>
        <dbReference type="PROSITE" id="PS50287"/>
    </source>
</evidence>
<feature type="domain" description="SRCR" evidence="11">
    <location>
        <begin position="1283"/>
        <end position="1383"/>
    </location>
</feature>
<dbReference type="InterPro" id="IPR013783">
    <property type="entry name" value="Ig-like_fold"/>
</dbReference>
<feature type="domain" description="SRCR" evidence="11">
    <location>
        <begin position="167"/>
        <end position="240"/>
    </location>
</feature>
<feature type="compositionally biased region" description="Low complexity" evidence="9">
    <location>
        <begin position="83"/>
        <end position="102"/>
    </location>
</feature>
<dbReference type="GO" id="GO:0031638">
    <property type="term" value="P:zymogen activation"/>
    <property type="evidence" value="ECO:0007669"/>
    <property type="project" value="TreeGrafter"/>
</dbReference>
<feature type="domain" description="Ig-like" evidence="12">
    <location>
        <begin position="735"/>
        <end position="821"/>
    </location>
</feature>
<keyword evidence="4" id="KW-0677">Repeat</keyword>
<dbReference type="Proteomes" id="UP001187343">
    <property type="component" value="Unassembled WGS sequence"/>
</dbReference>
<dbReference type="SMART" id="SM00202">
    <property type="entry name" value="SR"/>
    <property type="match status" value="10"/>
</dbReference>
<dbReference type="GO" id="GO:0005615">
    <property type="term" value="C:extracellular space"/>
    <property type="evidence" value="ECO:0007669"/>
    <property type="project" value="TreeGrafter"/>
</dbReference>
<dbReference type="SMART" id="SM00408">
    <property type="entry name" value="IGc2"/>
    <property type="match status" value="10"/>
</dbReference>
<feature type="disulfide bond" evidence="8">
    <location>
        <begin position="313"/>
        <end position="323"/>
    </location>
</feature>
<comment type="subcellular location">
    <subcellularLocation>
        <location evidence="1">Secreted</location>
    </subcellularLocation>
</comment>
<evidence type="ECO:0000256" key="6">
    <source>
        <dbReference type="ARBA" id="ARBA00023180"/>
    </source>
</evidence>
<feature type="domain" description="Ig-like" evidence="12">
    <location>
        <begin position="2239"/>
        <end position="2325"/>
    </location>
</feature>
<dbReference type="Pfam" id="PF00530">
    <property type="entry name" value="SRCR"/>
    <property type="match status" value="10"/>
</dbReference>
<feature type="disulfide bond" evidence="8">
    <location>
        <begin position="2171"/>
        <end position="2232"/>
    </location>
</feature>
<dbReference type="GO" id="GO:0004252">
    <property type="term" value="F:serine-type endopeptidase activity"/>
    <property type="evidence" value="ECO:0007669"/>
    <property type="project" value="TreeGrafter"/>
</dbReference>
<feature type="domain" description="SRCR" evidence="11">
    <location>
        <begin position="2133"/>
        <end position="2233"/>
    </location>
</feature>
<keyword evidence="3" id="KW-0732">Signal</keyword>
<dbReference type="Gene3D" id="3.10.250.10">
    <property type="entry name" value="SRCR-like domain"/>
    <property type="match status" value="10"/>
</dbReference>
<keyword evidence="5 8" id="KW-1015">Disulfide bond</keyword>
<keyword evidence="10" id="KW-1133">Transmembrane helix</keyword>
<dbReference type="FunFam" id="3.10.250.10:FF:000009">
    <property type="entry name" value="WC1"/>
    <property type="match status" value="1"/>
</dbReference>
<dbReference type="Pfam" id="PF13895">
    <property type="entry name" value="Ig_2"/>
    <property type="match status" value="6"/>
</dbReference>
<feature type="domain" description="Ig-like" evidence="12">
    <location>
        <begin position="830"/>
        <end position="919"/>
    </location>
</feature>
<feature type="disulfide bond" evidence="8">
    <location>
        <begin position="2202"/>
        <end position="2212"/>
    </location>
</feature>
<evidence type="ECO:0000313" key="13">
    <source>
        <dbReference type="EMBL" id="KAK2916399.1"/>
    </source>
</evidence>
<feature type="disulfide bond" evidence="8">
    <location>
        <begin position="1308"/>
        <end position="1372"/>
    </location>
</feature>
<feature type="disulfide bond" evidence="8">
    <location>
        <begin position="2065"/>
        <end position="2126"/>
    </location>
</feature>
<accession>A0AA88QPG4</accession>
<reference evidence="13" key="1">
    <citation type="submission" date="2023-08" db="EMBL/GenBank/DDBJ databases">
        <title>Chromosome-level Genome Assembly of mud carp (Cirrhinus molitorella).</title>
        <authorList>
            <person name="Liu H."/>
        </authorList>
    </citation>
    <scope>NUCLEOTIDE SEQUENCE</scope>
    <source>
        <strain evidence="13">Prfri</strain>
        <tissue evidence="13">Muscle</tissue>
    </source>
</reference>
<protein>
    <recommendedName>
        <fullName evidence="15">Deleted in malignant brain tumors 1 protein-like</fullName>
    </recommendedName>
</protein>
<feature type="domain" description="SRCR" evidence="11">
    <location>
        <begin position="933"/>
        <end position="1033"/>
    </location>
</feature>
<feature type="domain" description="SRCR" evidence="11">
    <location>
        <begin position="1386"/>
        <end position="1486"/>
    </location>
</feature>
<dbReference type="SMART" id="SM00409">
    <property type="entry name" value="IG"/>
    <property type="match status" value="12"/>
</dbReference>